<accession>A0A3M8DDD6</accession>
<evidence type="ECO:0000313" key="5">
    <source>
        <dbReference type="Proteomes" id="UP000281915"/>
    </source>
</evidence>
<protein>
    <submittedName>
        <fullName evidence="4">MerR family transcriptional regulator</fullName>
    </submittedName>
</protein>
<dbReference type="SMART" id="SM00422">
    <property type="entry name" value="HTH_MERR"/>
    <property type="match status" value="1"/>
</dbReference>
<evidence type="ECO:0000313" key="4">
    <source>
        <dbReference type="EMBL" id="RNB86013.1"/>
    </source>
</evidence>
<keyword evidence="2" id="KW-0175">Coiled coil</keyword>
<dbReference type="Gene3D" id="3.20.80.10">
    <property type="entry name" value="Regulatory factor, effector binding domain"/>
    <property type="match status" value="1"/>
</dbReference>
<proteinExistence type="predicted"/>
<dbReference type="Pfam" id="PF13411">
    <property type="entry name" value="MerR_1"/>
    <property type="match status" value="1"/>
</dbReference>
<dbReference type="InterPro" id="IPR000551">
    <property type="entry name" value="MerR-type_HTH_dom"/>
</dbReference>
<name>A0A3M8DDD6_9BACL</name>
<dbReference type="PRINTS" id="PR00040">
    <property type="entry name" value="HTHMERR"/>
</dbReference>
<dbReference type="SUPFAM" id="SSF46955">
    <property type="entry name" value="Putative DNA-binding domain"/>
    <property type="match status" value="1"/>
</dbReference>
<dbReference type="InterPro" id="IPR011256">
    <property type="entry name" value="Reg_factor_effector_dom_sf"/>
</dbReference>
<gene>
    <name evidence="4" type="ORF">EDM58_00195</name>
</gene>
<dbReference type="PROSITE" id="PS50937">
    <property type="entry name" value="HTH_MERR_2"/>
    <property type="match status" value="1"/>
</dbReference>
<evidence type="ECO:0000256" key="1">
    <source>
        <dbReference type="ARBA" id="ARBA00023125"/>
    </source>
</evidence>
<dbReference type="InterPro" id="IPR009061">
    <property type="entry name" value="DNA-bd_dom_put_sf"/>
</dbReference>
<dbReference type="Gene3D" id="1.10.1660.10">
    <property type="match status" value="1"/>
</dbReference>
<dbReference type="AlphaFoldDB" id="A0A3M8DDD6"/>
<feature type="domain" description="HTH merR-type" evidence="3">
    <location>
        <begin position="1"/>
        <end position="71"/>
    </location>
</feature>
<feature type="coiled-coil region" evidence="2">
    <location>
        <begin position="86"/>
        <end position="113"/>
    </location>
</feature>
<dbReference type="PANTHER" id="PTHR30204">
    <property type="entry name" value="REDOX-CYCLING DRUG-SENSING TRANSCRIPTIONAL ACTIVATOR SOXR"/>
    <property type="match status" value="1"/>
</dbReference>
<evidence type="ECO:0000256" key="2">
    <source>
        <dbReference type="SAM" id="Coils"/>
    </source>
</evidence>
<dbReference type="GO" id="GO:0003700">
    <property type="term" value="F:DNA-binding transcription factor activity"/>
    <property type="evidence" value="ECO:0007669"/>
    <property type="project" value="InterPro"/>
</dbReference>
<dbReference type="EMBL" id="RHHT01000002">
    <property type="protein sequence ID" value="RNB86013.1"/>
    <property type="molecule type" value="Genomic_DNA"/>
</dbReference>
<dbReference type="CDD" id="cd01107">
    <property type="entry name" value="HTH_BmrR"/>
    <property type="match status" value="1"/>
</dbReference>
<dbReference type="PROSITE" id="PS00552">
    <property type="entry name" value="HTH_MERR_1"/>
    <property type="match status" value="1"/>
</dbReference>
<organism evidence="4 5">
    <name type="scientific">Brevibacillus panacihumi</name>
    <dbReference type="NCBI Taxonomy" id="497735"/>
    <lineage>
        <taxon>Bacteria</taxon>
        <taxon>Bacillati</taxon>
        <taxon>Bacillota</taxon>
        <taxon>Bacilli</taxon>
        <taxon>Bacillales</taxon>
        <taxon>Paenibacillaceae</taxon>
        <taxon>Brevibacillus</taxon>
    </lineage>
</organism>
<dbReference type="Proteomes" id="UP000281915">
    <property type="component" value="Unassembled WGS sequence"/>
</dbReference>
<dbReference type="InterPro" id="IPR047057">
    <property type="entry name" value="MerR_fam"/>
</dbReference>
<sequence>MLKIGDFAKRSGVSVKTLRYYDELGLLKPARVDERSGYRYYSADQLLTIKRIAYFKEEGFTLEQIRTFLNEDTSSPGVKTALFTKHSELKNAIHEAQRQLDEINERINQLSDIKSLDEVSQITIRSEPSVLVASLRDQIPMSSLCLLLDEIKQHVRKHGENENRPLTVLWHRRNPEDGLVDVEVAIPVSSSIPETGKVRAVWLPAIQSAASLIHACDPYALFCPKISHVQAWVVSNGYLQSPLEAIREIIMTPDKNMYGRQQMAELLIPIQAESTNLP</sequence>
<reference evidence="4 5" key="1">
    <citation type="submission" date="2018-10" db="EMBL/GenBank/DDBJ databases">
        <title>Phylogenomics of Brevibacillus.</title>
        <authorList>
            <person name="Dunlap C."/>
        </authorList>
    </citation>
    <scope>NUCLEOTIDE SEQUENCE [LARGE SCALE GENOMIC DNA]</scope>
    <source>
        <strain evidence="4 5">JCM 15085</strain>
    </source>
</reference>
<dbReference type="GO" id="GO:0003677">
    <property type="term" value="F:DNA binding"/>
    <property type="evidence" value="ECO:0007669"/>
    <property type="project" value="UniProtKB-KW"/>
</dbReference>
<dbReference type="PANTHER" id="PTHR30204:SF97">
    <property type="entry name" value="MERR FAMILY REGULATORY PROTEIN"/>
    <property type="match status" value="1"/>
</dbReference>
<keyword evidence="1" id="KW-0238">DNA-binding</keyword>
<evidence type="ECO:0000259" key="3">
    <source>
        <dbReference type="PROSITE" id="PS50937"/>
    </source>
</evidence>
<comment type="caution">
    <text evidence="4">The sequence shown here is derived from an EMBL/GenBank/DDBJ whole genome shotgun (WGS) entry which is preliminary data.</text>
</comment>
<dbReference type="RefSeq" id="WP_122911530.1">
    <property type="nucleotide sequence ID" value="NZ_RHHT01000002.1"/>
</dbReference>